<comment type="catalytic activity">
    <reaction evidence="10 11">
        <text>Endonucleolytic cleavage at a junction such as a reciprocal single-stranded crossover between two homologous DNA duplexes (Holliday junction).</text>
        <dbReference type="EC" id="3.1.21.10"/>
    </reaction>
</comment>
<proteinExistence type="inferred from homology"/>
<name>A0A7C4HAR4_STAMA</name>
<dbReference type="GO" id="GO:0000287">
    <property type="term" value="F:magnesium ion binding"/>
    <property type="evidence" value="ECO:0007669"/>
    <property type="project" value="UniProtKB-UniRule"/>
</dbReference>
<accession>A0A7C4HAR4</accession>
<evidence type="ECO:0000313" key="12">
    <source>
        <dbReference type="EMBL" id="HGM57990.1"/>
    </source>
</evidence>
<dbReference type="EC" id="3.1.21.10" evidence="11"/>
<feature type="binding site" evidence="11">
    <location>
        <position position="52"/>
    </location>
    <ligand>
        <name>Mg(2+)</name>
        <dbReference type="ChEBI" id="CHEBI:18420"/>
    </ligand>
</feature>
<protein>
    <recommendedName>
        <fullName evidence="11">Crossover junction endodeoxyribonuclease Hjc</fullName>
        <shortName evidence="11">Hjc</shortName>
        <ecNumber evidence="11">3.1.21.10</ecNumber>
    </recommendedName>
    <alternativeName>
        <fullName evidence="11">Holliday junction resolvase Hjc</fullName>
    </alternativeName>
</protein>
<dbReference type="GO" id="GO:0006281">
    <property type="term" value="P:DNA repair"/>
    <property type="evidence" value="ECO:0007669"/>
    <property type="project" value="UniProtKB-UniRule"/>
</dbReference>
<comment type="subunit">
    <text evidence="11">Homodimer.</text>
</comment>
<dbReference type="Gene3D" id="3.40.1350.10">
    <property type="match status" value="1"/>
</dbReference>
<feature type="site" description="Transition state stabilizer" evidence="11">
    <location>
        <position position="67"/>
    </location>
</feature>
<comment type="function">
    <text evidence="11">A structure-specific endonuclease that resolves Holliday junction (HJ) intermediates during genetic recombination. Cleaves 4-way DNA junctions introducing paired nicks in opposing strands, leaving a 5'-terminal phosphate and a 3'-terminal hydroxyl group that are subsequently ligated to produce recombinant products.</text>
</comment>
<dbReference type="GO" id="GO:0003677">
    <property type="term" value="F:DNA binding"/>
    <property type="evidence" value="ECO:0007669"/>
    <property type="project" value="UniProtKB-KW"/>
</dbReference>
<keyword evidence="1 11" id="KW-0540">Nuclease</keyword>
<evidence type="ECO:0000256" key="8">
    <source>
        <dbReference type="ARBA" id="ARBA00023172"/>
    </source>
</evidence>
<dbReference type="EMBL" id="DTBJ01000002">
    <property type="protein sequence ID" value="HGM57990.1"/>
    <property type="molecule type" value="Genomic_DNA"/>
</dbReference>
<keyword evidence="3 11" id="KW-0255">Endonuclease</keyword>
<reference evidence="12" key="1">
    <citation type="journal article" date="2020" name="mSystems">
        <title>Genome- and Community-Level Interaction Insights into Carbon Utilization and Element Cycling Functions of Hydrothermarchaeota in Hydrothermal Sediment.</title>
        <authorList>
            <person name="Zhou Z."/>
            <person name="Liu Y."/>
            <person name="Xu W."/>
            <person name="Pan J."/>
            <person name="Luo Z.H."/>
            <person name="Li M."/>
        </authorList>
    </citation>
    <scope>NUCLEOTIDE SEQUENCE [LARGE SCALE GENOMIC DNA]</scope>
    <source>
        <strain evidence="12">SpSt-642</strain>
    </source>
</reference>
<keyword evidence="2 11" id="KW-0479">Metal-binding</keyword>
<dbReference type="InterPro" id="IPR011335">
    <property type="entry name" value="Restrct_endonuc-II-like"/>
</dbReference>
<evidence type="ECO:0000256" key="7">
    <source>
        <dbReference type="ARBA" id="ARBA00023125"/>
    </source>
</evidence>
<keyword evidence="6 11" id="KW-0460">Magnesium</keyword>
<dbReference type="NCBIfam" id="NF040854">
    <property type="entry name" value="Hol_resolv_Hjc"/>
    <property type="match status" value="1"/>
</dbReference>
<evidence type="ECO:0000256" key="4">
    <source>
        <dbReference type="ARBA" id="ARBA00022763"/>
    </source>
</evidence>
<evidence type="ECO:0000256" key="1">
    <source>
        <dbReference type="ARBA" id="ARBA00022722"/>
    </source>
</evidence>
<comment type="similarity">
    <text evidence="11">Belongs to the Holliday junction resolvase Hjc family.</text>
</comment>
<keyword evidence="8 11" id="KW-0233">DNA recombination</keyword>
<evidence type="ECO:0000256" key="6">
    <source>
        <dbReference type="ARBA" id="ARBA00022842"/>
    </source>
</evidence>
<keyword evidence="7 11" id="KW-0238">DNA-binding</keyword>
<dbReference type="GO" id="GO:0006310">
    <property type="term" value="P:DNA recombination"/>
    <property type="evidence" value="ECO:0007669"/>
    <property type="project" value="UniProtKB-UniRule"/>
</dbReference>
<feature type="binding site" evidence="11">
    <location>
        <position position="65"/>
    </location>
    <ligand>
        <name>Mg(2+)</name>
        <dbReference type="ChEBI" id="CHEBI:18420"/>
    </ligand>
</feature>
<organism evidence="12">
    <name type="scientific">Staphylothermus marinus</name>
    <dbReference type="NCBI Taxonomy" id="2280"/>
    <lineage>
        <taxon>Archaea</taxon>
        <taxon>Thermoproteota</taxon>
        <taxon>Thermoprotei</taxon>
        <taxon>Desulfurococcales</taxon>
        <taxon>Desulfurococcaceae</taxon>
        <taxon>Staphylothermus</taxon>
    </lineage>
</organism>
<dbReference type="PANTHER" id="PTHR39651:SF1">
    <property type="entry name" value="HOLLIDAY JUNCTION RESOLVASE HJC"/>
    <property type="match status" value="1"/>
</dbReference>
<dbReference type="InterPro" id="IPR011856">
    <property type="entry name" value="tRNA_endonuc-like_dom_sf"/>
</dbReference>
<evidence type="ECO:0000256" key="10">
    <source>
        <dbReference type="ARBA" id="ARBA00029354"/>
    </source>
</evidence>
<evidence type="ECO:0000256" key="2">
    <source>
        <dbReference type="ARBA" id="ARBA00022723"/>
    </source>
</evidence>
<dbReference type="GO" id="GO:0008821">
    <property type="term" value="F:crossover junction DNA endonuclease activity"/>
    <property type="evidence" value="ECO:0007669"/>
    <property type="project" value="UniProtKB-UniRule"/>
</dbReference>
<keyword evidence="5 11" id="KW-0378">Hydrolase</keyword>
<comment type="cofactor">
    <cofactor evidence="11">
        <name>Mg(2+)</name>
        <dbReference type="ChEBI" id="CHEBI:18420"/>
    </cofactor>
    <text evidence="11">Binds 1 Mg(2+) ion per subunit.</text>
</comment>
<keyword evidence="4 11" id="KW-0227">DNA damage</keyword>
<feature type="active site" evidence="11">
    <location>
        <position position="41"/>
    </location>
</feature>
<evidence type="ECO:0000256" key="11">
    <source>
        <dbReference type="HAMAP-Rule" id="MF_01490"/>
    </source>
</evidence>
<evidence type="ECO:0000256" key="9">
    <source>
        <dbReference type="ARBA" id="ARBA00023204"/>
    </source>
</evidence>
<dbReference type="Pfam" id="PF01870">
    <property type="entry name" value="Hjc"/>
    <property type="match status" value="1"/>
</dbReference>
<dbReference type="PANTHER" id="PTHR39651">
    <property type="entry name" value="HOLLIDAY JUNCTION RESOLVASE HJC"/>
    <property type="match status" value="1"/>
</dbReference>
<gene>
    <name evidence="11" type="primary">hjc</name>
    <name evidence="12" type="ORF">ENU14_00125</name>
</gene>
<dbReference type="SUPFAM" id="SSF52980">
    <property type="entry name" value="Restriction endonuclease-like"/>
    <property type="match status" value="1"/>
</dbReference>
<dbReference type="AlphaFoldDB" id="A0A7C4HAR4"/>
<evidence type="ECO:0000256" key="5">
    <source>
        <dbReference type="ARBA" id="ARBA00022801"/>
    </source>
</evidence>
<comment type="caution">
    <text evidence="12">The sequence shown here is derived from an EMBL/GenBank/DDBJ whole genome shotgun (WGS) entry which is preliminary data.</text>
</comment>
<dbReference type="HAMAP" id="MF_01490">
    <property type="entry name" value="HJ_Resolv_Hjc"/>
    <property type="match status" value="1"/>
</dbReference>
<keyword evidence="9 11" id="KW-0234">DNA repair</keyword>
<dbReference type="PIRSF" id="PIRSF004985">
    <property type="entry name" value="Hlld_jn_rslvs_ar"/>
    <property type="match status" value="1"/>
</dbReference>
<dbReference type="InterPro" id="IPR014428">
    <property type="entry name" value="Hjc_arc"/>
</dbReference>
<dbReference type="InterPro" id="IPR002732">
    <property type="entry name" value="Hjc"/>
</dbReference>
<sequence length="167" mass="19692">MYSLNTWRRLEFYRRKGFAHERDFARRLWSLGFAVIRAPASGSKVKKTIYPDIVAIMNKEVFVFELKTCSREKTIYIPRIQILKMREFLKRSGGRGFIGIKIIGTGVWRIVPIEELEETSSGNYKITIDKLKKSLRLRDLLSIIRKTRSIDEYLNRDRFNQSVSQDP</sequence>
<evidence type="ECO:0000256" key="3">
    <source>
        <dbReference type="ARBA" id="ARBA00022759"/>
    </source>
</evidence>
<feature type="binding site" evidence="11">
    <location>
        <position position="21"/>
    </location>
    <ligand>
        <name>Mg(2+)</name>
        <dbReference type="ChEBI" id="CHEBI:18420"/>
    </ligand>
</feature>